<keyword evidence="9" id="KW-0418">Kinase</keyword>
<dbReference type="EC" id="2.7.1.26" evidence="1"/>
<evidence type="ECO:0000256" key="4">
    <source>
        <dbReference type="ARBA" id="ARBA00022679"/>
    </source>
</evidence>
<dbReference type="PANTHER" id="PTHR22749:SF6">
    <property type="entry name" value="RIBOFLAVIN KINASE"/>
    <property type="match status" value="1"/>
</dbReference>
<dbReference type="EMBL" id="JAUSWP010000009">
    <property type="protein sequence ID" value="MDQ0568097.1"/>
    <property type="molecule type" value="Genomic_DNA"/>
</dbReference>
<accession>A0ABU0NG07</accession>
<feature type="domain" description="Riboflavin kinase" evidence="8">
    <location>
        <begin position="124"/>
        <end position="245"/>
    </location>
</feature>
<evidence type="ECO:0000256" key="5">
    <source>
        <dbReference type="ARBA" id="ARBA00022741"/>
    </source>
</evidence>
<dbReference type="Pfam" id="PF01687">
    <property type="entry name" value="Flavokinase"/>
    <property type="match status" value="1"/>
</dbReference>
<dbReference type="GO" id="GO:0003919">
    <property type="term" value="F:FMN adenylyltransferase activity"/>
    <property type="evidence" value="ECO:0007669"/>
    <property type="project" value="UniProtKB-EC"/>
</dbReference>
<organism evidence="9 10">
    <name type="scientific">Mycoplasma yeatsii</name>
    <dbReference type="NCBI Taxonomy" id="51365"/>
    <lineage>
        <taxon>Bacteria</taxon>
        <taxon>Bacillati</taxon>
        <taxon>Mycoplasmatota</taxon>
        <taxon>Mollicutes</taxon>
        <taxon>Mycoplasmataceae</taxon>
        <taxon>Mycoplasma</taxon>
    </lineage>
</organism>
<evidence type="ECO:0000256" key="7">
    <source>
        <dbReference type="ARBA" id="ARBA00047880"/>
    </source>
</evidence>
<gene>
    <name evidence="9" type="ORF">J2Z63_000746</name>
</gene>
<dbReference type="InterPro" id="IPR015865">
    <property type="entry name" value="Riboflavin_kinase_bac/euk"/>
</dbReference>
<dbReference type="GO" id="GO:0008531">
    <property type="term" value="F:riboflavin kinase activity"/>
    <property type="evidence" value="ECO:0007669"/>
    <property type="project" value="UniProtKB-EC"/>
</dbReference>
<keyword evidence="6" id="KW-0067">ATP-binding</keyword>
<keyword evidence="5" id="KW-0547">Nucleotide-binding</keyword>
<evidence type="ECO:0000256" key="2">
    <source>
        <dbReference type="ARBA" id="ARBA00022630"/>
    </source>
</evidence>
<dbReference type="InterPro" id="IPR023465">
    <property type="entry name" value="Riboflavin_kinase_dom_sf"/>
</dbReference>
<dbReference type="SMART" id="SM00904">
    <property type="entry name" value="Flavokinase"/>
    <property type="match status" value="1"/>
</dbReference>
<keyword evidence="10" id="KW-1185">Reference proteome</keyword>
<evidence type="ECO:0000256" key="1">
    <source>
        <dbReference type="ARBA" id="ARBA00012105"/>
    </source>
</evidence>
<keyword evidence="2" id="KW-0285">Flavoprotein</keyword>
<dbReference type="Gene3D" id="2.40.30.30">
    <property type="entry name" value="Riboflavin kinase-like"/>
    <property type="match status" value="1"/>
</dbReference>
<keyword evidence="9" id="KW-0548">Nucleotidyltransferase</keyword>
<comment type="catalytic activity">
    <reaction evidence="7">
        <text>riboflavin + ATP = FMN + ADP + H(+)</text>
        <dbReference type="Rhea" id="RHEA:14357"/>
        <dbReference type="ChEBI" id="CHEBI:15378"/>
        <dbReference type="ChEBI" id="CHEBI:30616"/>
        <dbReference type="ChEBI" id="CHEBI:57986"/>
        <dbReference type="ChEBI" id="CHEBI:58210"/>
        <dbReference type="ChEBI" id="CHEBI:456216"/>
        <dbReference type="EC" id="2.7.1.26"/>
    </reaction>
</comment>
<evidence type="ECO:0000256" key="3">
    <source>
        <dbReference type="ARBA" id="ARBA00022643"/>
    </source>
</evidence>
<dbReference type="PANTHER" id="PTHR22749">
    <property type="entry name" value="RIBOFLAVIN KINASE/FMN ADENYLYLTRANSFERASE"/>
    <property type="match status" value="1"/>
</dbReference>
<proteinExistence type="predicted"/>
<keyword evidence="3" id="KW-0288">FMN</keyword>
<evidence type="ECO:0000259" key="8">
    <source>
        <dbReference type="SMART" id="SM00904"/>
    </source>
</evidence>
<comment type="caution">
    <text evidence="9">The sequence shown here is derived from an EMBL/GenBank/DDBJ whole genome shotgun (WGS) entry which is preliminary data.</text>
</comment>
<name>A0ABU0NG07_9MOLU</name>
<dbReference type="InterPro" id="IPR023468">
    <property type="entry name" value="Riboflavin_kinase"/>
</dbReference>
<dbReference type="RefSeq" id="WP_307445526.1">
    <property type="nucleotide sequence ID" value="NZ_JAUSWP010000009.1"/>
</dbReference>
<protein>
    <recommendedName>
        <fullName evidence="1">riboflavin kinase</fullName>
        <ecNumber evidence="1">2.7.1.26</ecNumber>
    </recommendedName>
</protein>
<sequence>MNKVCLFTDSKYLTKHFLDKFNKNELIIFTYNQANDDFDYICSNHQLNLFKNNGYQIVEIDDKKDFKSLVDQFNVSKIYTLKSFLKIDKLIEVFPNTIIEDDLDLIAKSKEFLINANSKEFKKLTGFNYTFSGIVTLCNQLGRTINFPTANILTNPTLKIKSGVYLVKCIIDDHIVKYGMGDNWINRNNLMVFEANIFDFDKDIYSKKITFEILKYIRENKKINSLDELVELLENDRSTCLKLLEDNYE</sequence>
<evidence type="ECO:0000313" key="9">
    <source>
        <dbReference type="EMBL" id="MDQ0568097.1"/>
    </source>
</evidence>
<dbReference type="SUPFAM" id="SSF82114">
    <property type="entry name" value="Riboflavin kinase-like"/>
    <property type="match status" value="1"/>
</dbReference>
<evidence type="ECO:0000313" key="10">
    <source>
        <dbReference type="Proteomes" id="UP001236620"/>
    </source>
</evidence>
<reference evidence="9" key="1">
    <citation type="submission" date="2023-07" db="EMBL/GenBank/DDBJ databases">
        <title>Genomic Encyclopedia of Type Strains, Phase IV (KMG-IV): sequencing the most valuable type-strain genomes for metagenomic binning, comparative biology and taxonomic classification.</title>
        <authorList>
            <person name="Goeker M."/>
        </authorList>
    </citation>
    <scope>NUCLEOTIDE SEQUENCE [LARGE SCALE GENOMIC DNA]</scope>
    <source>
        <strain evidence="9">DSM 22019</strain>
    </source>
</reference>
<dbReference type="Proteomes" id="UP001236620">
    <property type="component" value="Unassembled WGS sequence"/>
</dbReference>
<keyword evidence="4 9" id="KW-0808">Transferase</keyword>
<evidence type="ECO:0000256" key="6">
    <source>
        <dbReference type="ARBA" id="ARBA00022840"/>
    </source>
</evidence>